<dbReference type="STRING" id="1445510.YC6258_05004"/>
<keyword evidence="2" id="KW-1185">Reference proteome</keyword>
<name>A0A0C5VS34_9GAMM</name>
<gene>
    <name evidence="1" type="ORF">YC6258_05004</name>
</gene>
<dbReference type="PATRIC" id="fig|1445510.3.peg.4964"/>
<organism evidence="1 2">
    <name type="scientific">Gynuella sunshinyii YC6258</name>
    <dbReference type="NCBI Taxonomy" id="1445510"/>
    <lineage>
        <taxon>Bacteria</taxon>
        <taxon>Pseudomonadati</taxon>
        <taxon>Pseudomonadota</taxon>
        <taxon>Gammaproteobacteria</taxon>
        <taxon>Oceanospirillales</taxon>
        <taxon>Saccharospirillaceae</taxon>
        <taxon>Gynuella</taxon>
    </lineage>
</organism>
<evidence type="ECO:0008006" key="3">
    <source>
        <dbReference type="Google" id="ProtNLM"/>
    </source>
</evidence>
<dbReference type="NCBIfam" id="TIGR02565">
    <property type="entry name" value="cas_Csy2"/>
    <property type="match status" value="1"/>
</dbReference>
<dbReference type="InterPro" id="IPR013398">
    <property type="entry name" value="CRISPR-assoc_prot_Csy2"/>
</dbReference>
<dbReference type="AlphaFoldDB" id="A0A0C5VS34"/>
<sequence>MKSLLILRRVSVENANAISGITYGFPAMTHFLGFTHALSRMMQSQFEHLCLKRCCVIAHSHQVKSQQPKAWGDQVFALTRNPLTKEGKTAPFNEEGKMHLEVSLIIEIEGFLDRDDDVDVPEFIAEKLPLLRLAGGSVISWRGIDIQDDCQDEKSARRLLFSLLPGYTLIDRSELLWSHHQALMEENPQASMLDAFLDFCTLQYRPVVDSETNEQPTESTKAKWEYKPKPAAGYLVPIMTGYKGISPLYPAGEVANARDPNTPFQFVESVYGIGEWISLNKFITLDPLFWQYQPRDDWYLCTQKIISNEA</sequence>
<proteinExistence type="predicted"/>
<protein>
    <recommendedName>
        <fullName evidence="3">CRISPR-associated protein, Csy2 family</fullName>
    </recommendedName>
</protein>
<dbReference type="Pfam" id="PF09614">
    <property type="entry name" value="Cas_Csy2"/>
    <property type="match status" value="1"/>
</dbReference>
<dbReference type="CDD" id="cd09736">
    <property type="entry name" value="Csy2_I-F"/>
    <property type="match status" value="1"/>
</dbReference>
<dbReference type="HOGENOM" id="CLU_073578_0_0_6"/>
<dbReference type="RefSeq" id="WP_044618895.1">
    <property type="nucleotide sequence ID" value="NZ_CP007142.1"/>
</dbReference>
<reference evidence="1 2" key="1">
    <citation type="submission" date="2014-01" db="EMBL/GenBank/DDBJ databases">
        <title>Full genme sequencing of cellulolytic bacterium Gynuella sunshinyii YC6258T gen. nov., sp. nov.</title>
        <authorList>
            <person name="Khan H."/>
            <person name="Chung E.J."/>
            <person name="Chung Y.R."/>
        </authorList>
    </citation>
    <scope>NUCLEOTIDE SEQUENCE [LARGE SCALE GENOMIC DNA]</scope>
    <source>
        <strain evidence="1 2">YC6258</strain>
    </source>
</reference>
<evidence type="ECO:0000313" key="2">
    <source>
        <dbReference type="Proteomes" id="UP000032266"/>
    </source>
</evidence>
<dbReference type="Proteomes" id="UP000032266">
    <property type="component" value="Chromosome"/>
</dbReference>
<evidence type="ECO:0000313" key="1">
    <source>
        <dbReference type="EMBL" id="AJQ97036.1"/>
    </source>
</evidence>
<dbReference type="KEGG" id="gsn:YC6258_05004"/>
<dbReference type="OrthoDB" id="1550641at2"/>
<accession>A0A0C5VS34</accession>
<dbReference type="EMBL" id="CP007142">
    <property type="protein sequence ID" value="AJQ97036.1"/>
    <property type="molecule type" value="Genomic_DNA"/>
</dbReference>